<evidence type="ECO:0000313" key="7">
    <source>
        <dbReference type="Proteomes" id="UP000270296"/>
    </source>
</evidence>
<evidence type="ECO:0000256" key="2">
    <source>
        <dbReference type="ARBA" id="ARBA00007560"/>
    </source>
</evidence>
<dbReference type="GO" id="GO:0006368">
    <property type="term" value="P:transcription elongation by RNA polymerase II"/>
    <property type="evidence" value="ECO:0007669"/>
    <property type="project" value="InterPro"/>
</dbReference>
<dbReference type="Proteomes" id="UP000270296">
    <property type="component" value="Unassembled WGS sequence"/>
</dbReference>
<dbReference type="GO" id="GO:0003682">
    <property type="term" value="F:chromatin binding"/>
    <property type="evidence" value="ECO:0007669"/>
    <property type="project" value="TreeGrafter"/>
</dbReference>
<keyword evidence="4" id="KW-0539">Nucleus</keyword>
<feature type="region of interest" description="Disordered" evidence="5">
    <location>
        <begin position="370"/>
        <end position="399"/>
    </location>
</feature>
<evidence type="ECO:0000256" key="1">
    <source>
        <dbReference type="ARBA" id="ARBA00004123"/>
    </source>
</evidence>
<evidence type="ECO:0000256" key="4">
    <source>
        <dbReference type="ARBA" id="ARBA00023242"/>
    </source>
</evidence>
<dbReference type="AlphaFoldDB" id="A0A183IHZ8"/>
<dbReference type="WBParaSite" id="SBAD_0000339701-mRNA-1">
    <property type="protein sequence ID" value="SBAD_0000339701-mRNA-1"/>
    <property type="gene ID" value="SBAD_0000339701"/>
</dbReference>
<dbReference type="EMBL" id="UZAM01007643">
    <property type="protein sequence ID" value="VDP00504.1"/>
    <property type="molecule type" value="Genomic_DNA"/>
</dbReference>
<keyword evidence="7" id="KW-1185">Reference proteome</keyword>
<dbReference type="OrthoDB" id="10260285at2759"/>
<accession>A0A183IHZ8</accession>
<feature type="compositionally biased region" description="Acidic residues" evidence="5">
    <location>
        <begin position="374"/>
        <end position="390"/>
    </location>
</feature>
<dbReference type="InterPro" id="IPR007133">
    <property type="entry name" value="RNA_pol_II-assoc_Paf1"/>
</dbReference>
<evidence type="ECO:0000313" key="6">
    <source>
        <dbReference type="EMBL" id="VDP00504.1"/>
    </source>
</evidence>
<name>A0A183IHZ8_9BILA</name>
<reference evidence="8" key="1">
    <citation type="submission" date="2016-06" db="UniProtKB">
        <authorList>
            <consortium name="WormBaseParasite"/>
        </authorList>
    </citation>
    <scope>IDENTIFICATION</scope>
</reference>
<gene>
    <name evidence="6" type="ORF">SBAD_LOCUS3243</name>
</gene>
<evidence type="ECO:0000256" key="5">
    <source>
        <dbReference type="SAM" id="MobiDB-lite"/>
    </source>
</evidence>
<comment type="similarity">
    <text evidence="2">Belongs to the PAF1 family.</text>
</comment>
<reference evidence="6 7" key="2">
    <citation type="submission" date="2018-11" db="EMBL/GenBank/DDBJ databases">
        <authorList>
            <consortium name="Pathogen Informatics"/>
        </authorList>
    </citation>
    <scope>NUCLEOTIDE SEQUENCE [LARGE SCALE GENOMIC DNA]</scope>
</reference>
<protein>
    <recommendedName>
        <fullName evidence="3">RNA polymerase II-associated factor 1 homolog</fullName>
    </recommendedName>
</protein>
<evidence type="ECO:0000313" key="8">
    <source>
        <dbReference type="WBParaSite" id="SBAD_0000339701-mRNA-1"/>
    </source>
</evidence>
<comment type="subcellular location">
    <subcellularLocation>
        <location evidence="1">Nucleus</location>
    </subcellularLocation>
</comment>
<sequence length="399" mass="46669">MASSSHGSNVQSSSKEHKSDSKHSGLLCHIKYNNTLPDIPFDAKFLSYPFDPNRFVKYKPTTLEKNFKYELLTENDVGVNIDLINPDTYAIDYSTPTMMDPLDEKLLEEEVTNPHDSKRSKQHSKVVPWMRKTEYISSEFNRYGTQVERQETKLGYNIKKLLKEETLYRDRESQIKAINKTFDDVKQPVNYHYSKPGVYALQQLPVFPDFELWKYPFAQVIFDADPSPAGCSVSVQVEYMSQAIIRGMMDQSGEQFVAYFLPTADTMQKRKRDEEQGVEYVPDEKYDFKLAREYNWTVKNKASSGYEENYFFVFRNEGVFYNELETRVRLNRRRAKEGLPHILNSRLMVKHRELNEQEMQAQENRMLYLQPPQEQEEAEEAIEEVADAEAESEKGSFSD</sequence>
<dbReference type="Pfam" id="PF03985">
    <property type="entry name" value="Paf1"/>
    <property type="match status" value="1"/>
</dbReference>
<proteinExistence type="inferred from homology"/>
<feature type="compositionally biased region" description="Low complexity" evidence="5">
    <location>
        <begin position="1"/>
        <end position="13"/>
    </location>
</feature>
<dbReference type="PANTHER" id="PTHR23188">
    <property type="entry name" value="RNA POLYMERASE II-ASSOCIATED FACTOR 1 HOMOLOG"/>
    <property type="match status" value="1"/>
</dbReference>
<feature type="region of interest" description="Disordered" evidence="5">
    <location>
        <begin position="1"/>
        <end position="21"/>
    </location>
</feature>
<organism evidence="8">
    <name type="scientific">Soboliphyme baturini</name>
    <dbReference type="NCBI Taxonomy" id="241478"/>
    <lineage>
        <taxon>Eukaryota</taxon>
        <taxon>Metazoa</taxon>
        <taxon>Ecdysozoa</taxon>
        <taxon>Nematoda</taxon>
        <taxon>Enoplea</taxon>
        <taxon>Dorylaimia</taxon>
        <taxon>Dioctophymatida</taxon>
        <taxon>Dioctophymatoidea</taxon>
        <taxon>Soboliphymatidae</taxon>
        <taxon>Soboliphyme</taxon>
    </lineage>
</organism>
<dbReference type="PANTHER" id="PTHR23188:SF12">
    <property type="entry name" value="RNA POLYMERASE II-ASSOCIATED FACTOR 1 HOMOLOG"/>
    <property type="match status" value="1"/>
</dbReference>
<evidence type="ECO:0000256" key="3">
    <source>
        <dbReference type="ARBA" id="ARBA00020462"/>
    </source>
</evidence>
<dbReference type="GO" id="GO:0000993">
    <property type="term" value="F:RNA polymerase II complex binding"/>
    <property type="evidence" value="ECO:0007669"/>
    <property type="project" value="TreeGrafter"/>
</dbReference>
<dbReference type="GO" id="GO:0016593">
    <property type="term" value="C:Cdc73/Paf1 complex"/>
    <property type="evidence" value="ECO:0007669"/>
    <property type="project" value="InterPro"/>
</dbReference>